<dbReference type="CDD" id="cd00022">
    <property type="entry name" value="BIR"/>
    <property type="match status" value="1"/>
</dbReference>
<dbReference type="SUPFAM" id="SSF57924">
    <property type="entry name" value="Inhibitor of apoptosis (IAP) repeat"/>
    <property type="match status" value="2"/>
</dbReference>
<keyword evidence="3" id="KW-1185">Reference proteome</keyword>
<dbReference type="EMBL" id="JAHWGI010000462">
    <property type="protein sequence ID" value="KAK3915762.1"/>
    <property type="molecule type" value="Genomic_DNA"/>
</dbReference>
<dbReference type="Pfam" id="PF00653">
    <property type="entry name" value="BIR"/>
    <property type="match status" value="1"/>
</dbReference>
<dbReference type="PROSITE" id="PS50143">
    <property type="entry name" value="BIR_REPEAT_2"/>
    <property type="match status" value="1"/>
</dbReference>
<proteinExistence type="predicted"/>
<organism evidence="2 3">
    <name type="scientific">Frankliniella fusca</name>
    <dbReference type="NCBI Taxonomy" id="407009"/>
    <lineage>
        <taxon>Eukaryota</taxon>
        <taxon>Metazoa</taxon>
        <taxon>Ecdysozoa</taxon>
        <taxon>Arthropoda</taxon>
        <taxon>Hexapoda</taxon>
        <taxon>Insecta</taxon>
        <taxon>Pterygota</taxon>
        <taxon>Neoptera</taxon>
        <taxon>Paraneoptera</taxon>
        <taxon>Thysanoptera</taxon>
        <taxon>Terebrantia</taxon>
        <taxon>Thripoidea</taxon>
        <taxon>Thripidae</taxon>
        <taxon>Frankliniella</taxon>
    </lineage>
</organism>
<protein>
    <submittedName>
        <fullName evidence="2">E3 ubiquitin-protein ligase IAP-3</fullName>
    </submittedName>
</protein>
<dbReference type="AlphaFoldDB" id="A0AAE1H6M2"/>
<evidence type="ECO:0000256" key="1">
    <source>
        <dbReference type="SAM" id="MobiDB-lite"/>
    </source>
</evidence>
<reference evidence="2" key="2">
    <citation type="journal article" date="2023" name="BMC Genomics">
        <title>Pest status, molecular evolution, and epigenetic factors derived from the genome assembly of Frankliniella fusca, a thysanopteran phytovirus vector.</title>
        <authorList>
            <person name="Catto M.A."/>
            <person name="Labadie P.E."/>
            <person name="Jacobson A.L."/>
            <person name="Kennedy G.G."/>
            <person name="Srinivasan R."/>
            <person name="Hunt B.G."/>
        </authorList>
    </citation>
    <scope>NUCLEOTIDE SEQUENCE</scope>
    <source>
        <strain evidence="2">PL_HMW_Pooled</strain>
    </source>
</reference>
<dbReference type="InterPro" id="IPR001370">
    <property type="entry name" value="BIR_rpt"/>
</dbReference>
<gene>
    <name evidence="2" type="ORF">KUF71_005908</name>
</gene>
<comment type="caution">
    <text evidence="2">The sequence shown here is derived from an EMBL/GenBank/DDBJ whole genome shotgun (WGS) entry which is preliminary data.</text>
</comment>
<sequence length="178" mass="20132">MAMVFLIPPTTPENQVNPPETEEDYKSEEVRLKSYNGFPSAGLICIRSLAASGFWFTKRSDWVKCAFCEVSVGHWDVDDTAMSEHLRWSPDCPFLKGEEVGNIPLSAVENLRICGVDECSRHIDKTLEELGLWKRKTHKHPAFSVRVKRLASFSKWVGLVDSKKMADAGFFYAGNVEM</sequence>
<accession>A0AAE1H6M2</accession>
<dbReference type="Proteomes" id="UP001219518">
    <property type="component" value="Unassembled WGS sequence"/>
</dbReference>
<reference evidence="2" key="1">
    <citation type="submission" date="2021-07" db="EMBL/GenBank/DDBJ databases">
        <authorList>
            <person name="Catto M.A."/>
            <person name="Jacobson A."/>
            <person name="Kennedy G."/>
            <person name="Labadie P."/>
            <person name="Hunt B.G."/>
            <person name="Srinivasan R."/>
        </authorList>
    </citation>
    <scope>NUCLEOTIDE SEQUENCE</scope>
    <source>
        <strain evidence="2">PL_HMW_Pooled</strain>
        <tissue evidence="2">Head</tissue>
    </source>
</reference>
<dbReference type="Gene3D" id="1.10.1170.10">
    <property type="entry name" value="Inhibitor Of Apoptosis Protein (2mihbC-IAP-1), Chain A"/>
    <property type="match status" value="2"/>
</dbReference>
<dbReference type="PANTHER" id="PTHR10044">
    <property type="entry name" value="INHIBITOR OF APOPTOSIS"/>
    <property type="match status" value="1"/>
</dbReference>
<dbReference type="PROSITE" id="PS01282">
    <property type="entry name" value="BIR_REPEAT_1"/>
    <property type="match status" value="1"/>
</dbReference>
<evidence type="ECO:0000313" key="2">
    <source>
        <dbReference type="EMBL" id="KAK3915762.1"/>
    </source>
</evidence>
<feature type="region of interest" description="Disordered" evidence="1">
    <location>
        <begin position="1"/>
        <end position="22"/>
    </location>
</feature>
<dbReference type="SMART" id="SM00238">
    <property type="entry name" value="BIR"/>
    <property type="match status" value="1"/>
</dbReference>
<name>A0AAE1H6M2_9NEOP</name>
<dbReference type="InterPro" id="IPR050784">
    <property type="entry name" value="IAP"/>
</dbReference>
<evidence type="ECO:0000313" key="3">
    <source>
        <dbReference type="Proteomes" id="UP001219518"/>
    </source>
</evidence>